<dbReference type="SMART" id="SM00228">
    <property type="entry name" value="PDZ"/>
    <property type="match status" value="2"/>
</dbReference>
<feature type="region of interest" description="Disordered" evidence="1">
    <location>
        <begin position="160"/>
        <end position="193"/>
    </location>
</feature>
<keyword evidence="4" id="KW-1185">Reference proteome</keyword>
<protein>
    <submittedName>
        <fullName evidence="3">PrfA protein</fullName>
    </submittedName>
</protein>
<dbReference type="SUPFAM" id="SSF50156">
    <property type="entry name" value="PDZ domain-like"/>
    <property type="match status" value="2"/>
</dbReference>
<evidence type="ECO:0000259" key="2">
    <source>
        <dbReference type="PROSITE" id="PS50106"/>
    </source>
</evidence>
<proteinExistence type="predicted"/>
<dbReference type="EMBL" id="CAJNIZ010047004">
    <property type="protein sequence ID" value="CAE7760650.1"/>
    <property type="molecule type" value="Genomic_DNA"/>
</dbReference>
<feature type="compositionally biased region" description="Basic and acidic residues" evidence="1">
    <location>
        <begin position="170"/>
        <end position="181"/>
    </location>
</feature>
<dbReference type="InterPro" id="IPR036034">
    <property type="entry name" value="PDZ_sf"/>
</dbReference>
<feature type="domain" description="PDZ" evidence="2">
    <location>
        <begin position="294"/>
        <end position="366"/>
    </location>
</feature>
<name>A0A812XUE7_SYMPI</name>
<dbReference type="PROSITE" id="PS50106">
    <property type="entry name" value="PDZ"/>
    <property type="match status" value="1"/>
</dbReference>
<evidence type="ECO:0000313" key="3">
    <source>
        <dbReference type="EMBL" id="CAE7760650.1"/>
    </source>
</evidence>
<reference evidence="3" key="1">
    <citation type="submission" date="2021-02" db="EMBL/GenBank/DDBJ databases">
        <authorList>
            <person name="Dougan E. K."/>
            <person name="Rhodes N."/>
            <person name="Thang M."/>
            <person name="Chan C."/>
        </authorList>
    </citation>
    <scope>NUCLEOTIDE SEQUENCE</scope>
</reference>
<dbReference type="InterPro" id="IPR001478">
    <property type="entry name" value="PDZ"/>
</dbReference>
<evidence type="ECO:0000313" key="4">
    <source>
        <dbReference type="Proteomes" id="UP000649617"/>
    </source>
</evidence>
<dbReference type="Proteomes" id="UP000649617">
    <property type="component" value="Unassembled WGS sequence"/>
</dbReference>
<sequence length="373" mass="40353">MLQVSVISQASWQARLVDLTQKVPDDTFPSAKVAPLLESARAFCRLQEAKRKLQKQRDEDLSAEECSSARFEPRLVALYDSELQAADDLLTTQSVVLEQELLVFHRSVEDGRLDHLDSATADGRDALLELTPGVGGQVVTAATAPTEAKEEETMEIKEAFAPLNSTQETEESKPEQQEQETKQPPPDLSEKSPEIKVVPAPAAEPKTSSAASSIFVVKVNKEGGKLGGLLDTSQDECCVFKRVDSGGVLHKAGVRLYDRLIKVNGQAKSSSQLADLIGASNELQLEVEHPKTEAVQLNKAGKKVGLRLQAEDACFGLIVKEVTGGVAAEMPKGTFQPKSRIVEVDGQSAKPSDMLKQISTKDTVSLKVCSYSI</sequence>
<dbReference type="AlphaFoldDB" id="A0A812XUE7"/>
<dbReference type="Gene3D" id="2.30.42.10">
    <property type="match status" value="2"/>
</dbReference>
<dbReference type="OrthoDB" id="2187496at2759"/>
<comment type="caution">
    <text evidence="3">The sequence shown here is derived from an EMBL/GenBank/DDBJ whole genome shotgun (WGS) entry which is preliminary data.</text>
</comment>
<evidence type="ECO:0000256" key="1">
    <source>
        <dbReference type="SAM" id="MobiDB-lite"/>
    </source>
</evidence>
<accession>A0A812XUE7</accession>
<organism evidence="3 4">
    <name type="scientific">Symbiodinium pilosum</name>
    <name type="common">Dinoflagellate</name>
    <dbReference type="NCBI Taxonomy" id="2952"/>
    <lineage>
        <taxon>Eukaryota</taxon>
        <taxon>Sar</taxon>
        <taxon>Alveolata</taxon>
        <taxon>Dinophyceae</taxon>
        <taxon>Suessiales</taxon>
        <taxon>Symbiodiniaceae</taxon>
        <taxon>Symbiodinium</taxon>
    </lineage>
</organism>
<gene>
    <name evidence="3" type="primary">prfA</name>
    <name evidence="3" type="ORF">SPIL2461_LOCUS22188</name>
</gene>